<feature type="binding site" evidence="9">
    <location>
        <position position="231"/>
    </location>
    <ligand>
        <name>4-amino-2-methyl-5-(diphosphooxymethyl)pyrimidine</name>
        <dbReference type="ChEBI" id="CHEBI:57841"/>
    </ligand>
</feature>
<feature type="domain" description="Thiamine phosphate synthase/TenI" evidence="12">
    <location>
        <begin position="171"/>
        <end position="352"/>
    </location>
</feature>
<sequence>MNGNPRVVYRILDASANRAGEGLRTLEEYARFARDDAEMSAEIKSLRHDLANLMKRLDRDALLAARNVRSDVGTTIQTKSEYQRTDTLDVVVAAGTRVAQSMRCLEEYGKILDPEFSKGIESLRYRVYIVAANIERSLLRDRGTSTADDQSPGDVRTGPQRRDLLAGAMLYALVDVFNTAEKLLSHCDQLTQSGVDIIQLRDKNTDDRTLYERSVVLARRLQSTNTLLIINDRTDIAIAAGADGVHLGQSELPIREARRMLGSDRLIGASTHTIEQVHRAIGDGADYIGCGPVFPGATKSFDHFPGVEFLGQVHSSTVETPRPAFAIGGINEHNIERVLDAGFHRIAVSGAIRDAASPGDAAAALKQRLLDSRRWRAVD</sequence>
<dbReference type="GO" id="GO:0000287">
    <property type="term" value="F:magnesium ion binding"/>
    <property type="evidence" value="ECO:0007669"/>
    <property type="project" value="UniProtKB-UniRule"/>
</dbReference>
<accession>A0A5C6AS03</accession>
<comment type="catalytic activity">
    <reaction evidence="8 9 10">
        <text>2-[(2R,5Z)-2-carboxy-4-methylthiazol-5(2H)-ylidene]ethyl phosphate + 4-amino-2-methyl-5-(diphosphooxymethyl)pyrimidine + 2 H(+) = thiamine phosphate + CO2 + diphosphate</text>
        <dbReference type="Rhea" id="RHEA:47844"/>
        <dbReference type="ChEBI" id="CHEBI:15378"/>
        <dbReference type="ChEBI" id="CHEBI:16526"/>
        <dbReference type="ChEBI" id="CHEBI:33019"/>
        <dbReference type="ChEBI" id="CHEBI:37575"/>
        <dbReference type="ChEBI" id="CHEBI:57841"/>
        <dbReference type="ChEBI" id="CHEBI:62899"/>
        <dbReference type="EC" id="2.5.1.3"/>
    </reaction>
</comment>
<evidence type="ECO:0000259" key="13">
    <source>
        <dbReference type="Pfam" id="PF17792"/>
    </source>
</evidence>
<dbReference type="InterPro" id="IPR016229">
    <property type="entry name" value="TMP_synthase_cyanobac_bac"/>
</dbReference>
<protein>
    <recommendedName>
        <fullName evidence="9">Thiamine-phosphate synthase</fullName>
        <shortName evidence="9">TP synthase</shortName>
        <shortName evidence="9">TPS</shortName>
        <ecNumber evidence="9">2.5.1.3</ecNumber>
    </recommendedName>
    <alternativeName>
        <fullName evidence="9">Thiamine-phosphate pyrophosphorylase</fullName>
        <shortName evidence="9">TMP pyrophosphorylase</shortName>
        <shortName evidence="9">TMP-PPase</shortName>
    </alternativeName>
</protein>
<keyword evidence="4 9" id="KW-0460">Magnesium</keyword>
<evidence type="ECO:0000256" key="11">
    <source>
        <dbReference type="RuleBase" id="RU004253"/>
    </source>
</evidence>
<dbReference type="NCBIfam" id="TIGR00693">
    <property type="entry name" value="thiE"/>
    <property type="match status" value="1"/>
</dbReference>
<evidence type="ECO:0000259" key="12">
    <source>
        <dbReference type="Pfam" id="PF02581"/>
    </source>
</evidence>
<dbReference type="GO" id="GO:0009228">
    <property type="term" value="P:thiamine biosynthetic process"/>
    <property type="evidence" value="ECO:0007669"/>
    <property type="project" value="UniProtKB-KW"/>
</dbReference>
<keyword evidence="15" id="KW-1185">Reference proteome</keyword>
<feature type="domain" description="ThiD2" evidence="13">
    <location>
        <begin position="10"/>
        <end position="132"/>
    </location>
</feature>
<evidence type="ECO:0000256" key="9">
    <source>
        <dbReference type="HAMAP-Rule" id="MF_00097"/>
    </source>
</evidence>
<gene>
    <name evidence="9 14" type="primary">thiE</name>
    <name evidence="14" type="ORF">Pla52n_38240</name>
</gene>
<dbReference type="Pfam" id="PF17792">
    <property type="entry name" value="ThiD2"/>
    <property type="match status" value="1"/>
</dbReference>
<evidence type="ECO:0000256" key="5">
    <source>
        <dbReference type="ARBA" id="ARBA00022977"/>
    </source>
</evidence>
<comment type="cofactor">
    <cofactor evidence="9">
        <name>Mg(2+)</name>
        <dbReference type="ChEBI" id="CHEBI:18420"/>
    </cofactor>
    <text evidence="9">Binds 1 Mg(2+) ion per subunit.</text>
</comment>
<feature type="binding site" evidence="9">
    <location>
        <position position="329"/>
    </location>
    <ligand>
        <name>2-[(2R,5Z)-2-carboxy-4-methylthiazol-5(2H)-ylidene]ethyl phosphate</name>
        <dbReference type="ChEBI" id="CHEBI:62899"/>
    </ligand>
</feature>
<dbReference type="OrthoDB" id="9812206at2"/>
<dbReference type="InterPro" id="IPR013785">
    <property type="entry name" value="Aldolase_TIM"/>
</dbReference>
<comment type="caution">
    <text evidence="9">Lacks conserved residue(s) required for the propagation of feature annotation.</text>
</comment>
<feature type="binding site" evidence="9">
    <location>
        <position position="270"/>
    </location>
    <ligand>
        <name>4-amino-2-methyl-5-(diphosphooxymethyl)pyrimidine</name>
        <dbReference type="ChEBI" id="CHEBI:57841"/>
    </ligand>
</feature>
<evidence type="ECO:0000256" key="10">
    <source>
        <dbReference type="RuleBase" id="RU003826"/>
    </source>
</evidence>
<dbReference type="HAMAP" id="MF_00097">
    <property type="entry name" value="TMP_synthase"/>
    <property type="match status" value="1"/>
</dbReference>
<dbReference type="UniPathway" id="UPA00060">
    <property type="reaction ID" value="UER00141"/>
</dbReference>
<evidence type="ECO:0000256" key="1">
    <source>
        <dbReference type="ARBA" id="ARBA00005165"/>
    </source>
</evidence>
<dbReference type="PIRSF" id="PIRSF000512">
    <property type="entry name" value="TMP_PPase_Cyanobac_prd"/>
    <property type="match status" value="1"/>
</dbReference>
<comment type="catalytic activity">
    <reaction evidence="6 9 10">
        <text>4-methyl-5-(2-phosphooxyethyl)-thiazole + 4-amino-2-methyl-5-(diphosphooxymethyl)pyrimidine + H(+) = thiamine phosphate + diphosphate</text>
        <dbReference type="Rhea" id="RHEA:22328"/>
        <dbReference type="ChEBI" id="CHEBI:15378"/>
        <dbReference type="ChEBI" id="CHEBI:33019"/>
        <dbReference type="ChEBI" id="CHEBI:37575"/>
        <dbReference type="ChEBI" id="CHEBI:57841"/>
        <dbReference type="ChEBI" id="CHEBI:58296"/>
        <dbReference type="EC" id="2.5.1.3"/>
    </reaction>
</comment>
<evidence type="ECO:0000256" key="2">
    <source>
        <dbReference type="ARBA" id="ARBA00022679"/>
    </source>
</evidence>
<evidence type="ECO:0000256" key="7">
    <source>
        <dbReference type="ARBA" id="ARBA00047851"/>
    </source>
</evidence>
<evidence type="ECO:0000256" key="8">
    <source>
        <dbReference type="ARBA" id="ARBA00047883"/>
    </source>
</evidence>
<dbReference type="RefSeq" id="WP_146521033.1">
    <property type="nucleotide sequence ID" value="NZ_CP151726.1"/>
</dbReference>
<dbReference type="InterPro" id="IPR034291">
    <property type="entry name" value="TMP_synthase"/>
</dbReference>
<keyword evidence="5 9" id="KW-0784">Thiamine biosynthesis</keyword>
<dbReference type="SUPFAM" id="SSF51391">
    <property type="entry name" value="Thiamin phosphate synthase"/>
    <property type="match status" value="1"/>
</dbReference>
<feature type="binding site" evidence="9">
    <location>
        <position position="299"/>
    </location>
    <ligand>
        <name>4-amino-2-methyl-5-(diphosphooxymethyl)pyrimidine</name>
        <dbReference type="ChEBI" id="CHEBI:57841"/>
    </ligand>
</feature>
<dbReference type="CDD" id="cd00564">
    <property type="entry name" value="TMP_TenI"/>
    <property type="match status" value="1"/>
</dbReference>
<reference evidence="14 15" key="1">
    <citation type="submission" date="2019-02" db="EMBL/GenBank/DDBJ databases">
        <title>Deep-cultivation of Planctomycetes and their phenomic and genomic characterization uncovers novel biology.</title>
        <authorList>
            <person name="Wiegand S."/>
            <person name="Jogler M."/>
            <person name="Boedeker C."/>
            <person name="Pinto D."/>
            <person name="Vollmers J."/>
            <person name="Rivas-Marin E."/>
            <person name="Kohn T."/>
            <person name="Peeters S.H."/>
            <person name="Heuer A."/>
            <person name="Rast P."/>
            <person name="Oberbeckmann S."/>
            <person name="Bunk B."/>
            <person name="Jeske O."/>
            <person name="Meyerdierks A."/>
            <person name="Storesund J.E."/>
            <person name="Kallscheuer N."/>
            <person name="Luecker S."/>
            <person name="Lage O.M."/>
            <person name="Pohl T."/>
            <person name="Merkel B.J."/>
            <person name="Hornburger P."/>
            <person name="Mueller R.-W."/>
            <person name="Bruemmer F."/>
            <person name="Labrenz M."/>
            <person name="Spormann A.M."/>
            <person name="Op Den Camp H."/>
            <person name="Overmann J."/>
            <person name="Amann R."/>
            <person name="Jetten M.S.M."/>
            <person name="Mascher T."/>
            <person name="Medema M.H."/>
            <person name="Devos D.P."/>
            <person name="Kaster A.-K."/>
            <person name="Ovreas L."/>
            <person name="Rohde M."/>
            <person name="Galperin M.Y."/>
            <person name="Jogler C."/>
        </authorList>
    </citation>
    <scope>NUCLEOTIDE SEQUENCE [LARGE SCALE GENOMIC DNA]</scope>
    <source>
        <strain evidence="14 15">Pla52n</strain>
    </source>
</reference>
<dbReference type="EMBL" id="SJPN01000004">
    <property type="protein sequence ID" value="TWU02765.1"/>
    <property type="molecule type" value="Genomic_DNA"/>
</dbReference>
<comment type="catalytic activity">
    <reaction evidence="7 9 10">
        <text>2-(2-carboxy-4-methylthiazol-5-yl)ethyl phosphate + 4-amino-2-methyl-5-(diphosphooxymethyl)pyrimidine + 2 H(+) = thiamine phosphate + CO2 + diphosphate</text>
        <dbReference type="Rhea" id="RHEA:47848"/>
        <dbReference type="ChEBI" id="CHEBI:15378"/>
        <dbReference type="ChEBI" id="CHEBI:16526"/>
        <dbReference type="ChEBI" id="CHEBI:33019"/>
        <dbReference type="ChEBI" id="CHEBI:37575"/>
        <dbReference type="ChEBI" id="CHEBI:57841"/>
        <dbReference type="ChEBI" id="CHEBI:62890"/>
        <dbReference type="EC" id="2.5.1.3"/>
    </reaction>
</comment>
<dbReference type="AlphaFoldDB" id="A0A5C6AS03"/>
<dbReference type="EC" id="2.5.1.3" evidence="9"/>
<comment type="caution">
    <text evidence="14">The sequence shown here is derived from an EMBL/GenBank/DDBJ whole genome shotgun (WGS) entry which is preliminary data.</text>
</comment>
<dbReference type="GO" id="GO:0005737">
    <property type="term" value="C:cytoplasm"/>
    <property type="evidence" value="ECO:0007669"/>
    <property type="project" value="TreeGrafter"/>
</dbReference>
<name>A0A5C6AS03_9BACT</name>
<evidence type="ECO:0000256" key="3">
    <source>
        <dbReference type="ARBA" id="ARBA00022723"/>
    </source>
</evidence>
<feature type="binding site" evidence="9">
    <location>
        <begin position="199"/>
        <end position="203"/>
    </location>
    <ligand>
        <name>4-amino-2-methyl-5-(diphosphooxymethyl)pyrimidine</name>
        <dbReference type="ChEBI" id="CHEBI:57841"/>
    </ligand>
</feature>
<comment type="pathway">
    <text evidence="1 9 11">Cofactor biosynthesis; thiamine diphosphate biosynthesis; thiamine phosphate from 4-amino-2-methyl-5-diphosphomethylpyrimidine and 4-methyl-5-(2-phosphoethyl)-thiazole: step 1/1.</text>
</comment>
<keyword evidence="2 9" id="KW-0808">Transferase</keyword>
<dbReference type="InterPro" id="IPR022998">
    <property type="entry name" value="ThiamineP_synth_TenI"/>
</dbReference>
<dbReference type="PANTHER" id="PTHR20857:SF15">
    <property type="entry name" value="THIAMINE-PHOSPHATE SYNTHASE"/>
    <property type="match status" value="1"/>
</dbReference>
<dbReference type="Gene3D" id="3.20.20.70">
    <property type="entry name" value="Aldolase class I"/>
    <property type="match status" value="1"/>
</dbReference>
<comment type="similarity">
    <text evidence="9 10">Belongs to the thiamine-phosphate synthase family.</text>
</comment>
<dbReference type="Pfam" id="PF02581">
    <property type="entry name" value="TMP-TENI"/>
    <property type="match status" value="1"/>
</dbReference>
<dbReference type="GO" id="GO:0004789">
    <property type="term" value="F:thiamine-phosphate diphosphorylase activity"/>
    <property type="evidence" value="ECO:0007669"/>
    <property type="project" value="UniProtKB-UniRule"/>
</dbReference>
<evidence type="ECO:0000313" key="14">
    <source>
        <dbReference type="EMBL" id="TWU02765.1"/>
    </source>
</evidence>
<dbReference type="InterPro" id="IPR041397">
    <property type="entry name" value="ThiD2"/>
</dbReference>
<evidence type="ECO:0000313" key="15">
    <source>
        <dbReference type="Proteomes" id="UP000320176"/>
    </source>
</evidence>
<feature type="binding site" evidence="9">
    <location>
        <position position="232"/>
    </location>
    <ligand>
        <name>Mg(2+)</name>
        <dbReference type="ChEBI" id="CHEBI:18420"/>
    </ligand>
</feature>
<keyword evidence="3 9" id="KW-0479">Metal-binding</keyword>
<evidence type="ECO:0000256" key="6">
    <source>
        <dbReference type="ARBA" id="ARBA00047334"/>
    </source>
</evidence>
<proteinExistence type="inferred from homology"/>
<dbReference type="Proteomes" id="UP000320176">
    <property type="component" value="Unassembled WGS sequence"/>
</dbReference>
<organism evidence="14 15">
    <name type="scientific">Stieleria varia</name>
    <dbReference type="NCBI Taxonomy" id="2528005"/>
    <lineage>
        <taxon>Bacteria</taxon>
        <taxon>Pseudomonadati</taxon>
        <taxon>Planctomycetota</taxon>
        <taxon>Planctomycetia</taxon>
        <taxon>Pirellulales</taxon>
        <taxon>Pirellulaceae</taxon>
        <taxon>Stieleria</taxon>
    </lineage>
</organism>
<evidence type="ECO:0000256" key="4">
    <source>
        <dbReference type="ARBA" id="ARBA00022842"/>
    </source>
</evidence>
<dbReference type="GO" id="GO:0009229">
    <property type="term" value="P:thiamine diphosphate biosynthetic process"/>
    <property type="evidence" value="ECO:0007669"/>
    <property type="project" value="UniProtKB-UniRule"/>
</dbReference>
<dbReference type="PANTHER" id="PTHR20857">
    <property type="entry name" value="THIAMINE-PHOSPHATE PYROPHOSPHORYLASE"/>
    <property type="match status" value="1"/>
</dbReference>
<dbReference type="NCBIfam" id="NF002727">
    <property type="entry name" value="PRK02615.1"/>
    <property type="match status" value="1"/>
</dbReference>
<dbReference type="InterPro" id="IPR036206">
    <property type="entry name" value="ThiamineP_synth_sf"/>
</dbReference>
<feature type="binding site" evidence="9">
    <location>
        <position position="251"/>
    </location>
    <ligand>
        <name>Mg(2+)</name>
        <dbReference type="ChEBI" id="CHEBI:18420"/>
    </ligand>
</feature>
<comment type="function">
    <text evidence="9">Condenses 4-methyl-5-(beta-hydroxyethyl)thiazole monophosphate (THZ-P) and 2-methyl-4-amino-5-hydroxymethyl pyrimidine pyrophosphate (HMP-PP) to form thiamine monophosphate (TMP).</text>
</comment>